<reference evidence="2 3" key="1">
    <citation type="journal article" date="2016" name="Nat. Commun.">
        <title>Thousands of microbial genomes shed light on interconnected biogeochemical processes in an aquifer system.</title>
        <authorList>
            <person name="Anantharaman K."/>
            <person name="Brown C.T."/>
            <person name="Hug L.A."/>
            <person name="Sharon I."/>
            <person name="Castelle C.J."/>
            <person name="Probst A.J."/>
            <person name="Thomas B.C."/>
            <person name="Singh A."/>
            <person name="Wilkins M.J."/>
            <person name="Karaoz U."/>
            <person name="Brodie E.L."/>
            <person name="Williams K.H."/>
            <person name="Hubbard S.S."/>
            <person name="Banfield J.F."/>
        </authorList>
    </citation>
    <scope>NUCLEOTIDE SEQUENCE [LARGE SCALE GENOMIC DNA]</scope>
</reference>
<feature type="domain" description="AB hydrolase-1" evidence="1">
    <location>
        <begin position="29"/>
        <end position="249"/>
    </location>
</feature>
<evidence type="ECO:0000259" key="1">
    <source>
        <dbReference type="Pfam" id="PF00561"/>
    </source>
</evidence>
<comment type="caution">
    <text evidence="2">The sequence shown here is derived from an EMBL/GenBank/DDBJ whole genome shotgun (WGS) entry which is preliminary data.</text>
</comment>
<dbReference type="InterPro" id="IPR029058">
    <property type="entry name" value="AB_hydrolase_fold"/>
</dbReference>
<organism evidence="2 3">
    <name type="scientific">Candidatus Solincola sediminis</name>
    <dbReference type="NCBI Taxonomy" id="1797199"/>
    <lineage>
        <taxon>Bacteria</taxon>
        <taxon>Bacillati</taxon>
        <taxon>Actinomycetota</taxon>
        <taxon>Candidatus Geothermincolia</taxon>
        <taxon>Candidatus Geothermincolales</taxon>
        <taxon>Candidatus Geothermincolaceae</taxon>
        <taxon>Candidatus Solincola</taxon>
    </lineage>
</organism>
<accession>A0A1F2WHL7</accession>
<dbReference type="Gene3D" id="3.40.50.1820">
    <property type="entry name" value="alpha/beta hydrolase"/>
    <property type="match status" value="1"/>
</dbReference>
<dbReference type="EMBL" id="MELK01000047">
    <property type="protein sequence ID" value="OFW56348.1"/>
    <property type="molecule type" value="Genomic_DNA"/>
</dbReference>
<dbReference type="AlphaFoldDB" id="A0A1F2WHL7"/>
<dbReference type="PANTHER" id="PTHR43433">
    <property type="entry name" value="HYDROLASE, ALPHA/BETA FOLD FAMILY PROTEIN"/>
    <property type="match status" value="1"/>
</dbReference>
<protein>
    <recommendedName>
        <fullName evidence="1">AB hydrolase-1 domain-containing protein</fullName>
    </recommendedName>
</protein>
<proteinExistence type="predicted"/>
<dbReference type="PANTHER" id="PTHR43433:SF5">
    <property type="entry name" value="AB HYDROLASE-1 DOMAIN-CONTAINING PROTEIN"/>
    <property type="match status" value="1"/>
</dbReference>
<dbReference type="InterPro" id="IPR050471">
    <property type="entry name" value="AB_hydrolase"/>
</dbReference>
<dbReference type="Proteomes" id="UP000177876">
    <property type="component" value="Unassembled WGS sequence"/>
</dbReference>
<dbReference type="Pfam" id="PF00561">
    <property type="entry name" value="Abhydrolase_1"/>
    <property type="match status" value="1"/>
</dbReference>
<dbReference type="PRINTS" id="PR00111">
    <property type="entry name" value="ABHYDROLASE"/>
</dbReference>
<sequence>MALPSIKLPGGRINYQVSGSGEPLLMMRGYGSHLGWWDPEFISILEESFQLILYDHRGTGHSVHTSGDYSILTLAKDAAGLVEKLGFEKVNVFGLSLGGMVAQELAIAWPGRIKSLVLGATHCGGATLVPPSPEVMQIMLERAREGRREPIDETWLAIAFTPAFLLENPRAVKAYLERAAKLPTDPEIISLQAQAAAVFDACNRDPAITSPTWILHGQFDAIVPVGNAFVLQSHIPFSRILILPGLGHDFTVQSPSYAAWLLTNIIQLDEIIQP</sequence>
<name>A0A1F2WHL7_9ACTN</name>
<dbReference type="STRING" id="1797197.A2Y75_03880"/>
<gene>
    <name evidence="2" type="ORF">A2Y75_03880</name>
</gene>
<dbReference type="GO" id="GO:0003824">
    <property type="term" value="F:catalytic activity"/>
    <property type="evidence" value="ECO:0007669"/>
    <property type="project" value="UniProtKB-ARBA"/>
</dbReference>
<evidence type="ECO:0000313" key="2">
    <source>
        <dbReference type="EMBL" id="OFW56348.1"/>
    </source>
</evidence>
<dbReference type="SUPFAM" id="SSF53474">
    <property type="entry name" value="alpha/beta-Hydrolases"/>
    <property type="match status" value="1"/>
</dbReference>
<evidence type="ECO:0000313" key="3">
    <source>
        <dbReference type="Proteomes" id="UP000177876"/>
    </source>
</evidence>
<dbReference type="InterPro" id="IPR000073">
    <property type="entry name" value="AB_hydrolase_1"/>
</dbReference>